<keyword evidence="3" id="KW-1185">Reference proteome</keyword>
<keyword evidence="1" id="KW-1133">Transmembrane helix</keyword>
<evidence type="ECO:0000313" key="2">
    <source>
        <dbReference type="EMBL" id="MBP5836132.1"/>
    </source>
</evidence>
<dbReference type="Proteomes" id="UP001195571">
    <property type="component" value="Unassembled WGS sequence"/>
</dbReference>
<comment type="caution">
    <text evidence="2">The sequence shown here is derived from an EMBL/GenBank/DDBJ whole genome shotgun (WGS) entry which is preliminary data.</text>
</comment>
<evidence type="ECO:0000256" key="1">
    <source>
        <dbReference type="SAM" id="Phobius"/>
    </source>
</evidence>
<proteinExistence type="predicted"/>
<protein>
    <submittedName>
        <fullName evidence="2">Uncharacterized protein</fullName>
    </submittedName>
</protein>
<keyword evidence="1" id="KW-0812">Transmembrane</keyword>
<dbReference type="EMBL" id="JACAOD020000013">
    <property type="protein sequence ID" value="MBP5836132.1"/>
    <property type="molecule type" value="Genomic_DNA"/>
</dbReference>
<evidence type="ECO:0000313" key="3">
    <source>
        <dbReference type="Proteomes" id="UP001195571"/>
    </source>
</evidence>
<reference evidence="2" key="1">
    <citation type="submission" date="2021-04" db="EMBL/GenBank/DDBJ databases">
        <title>Genomic features of Candidatus Phytoplasma meliae isolate ChTYXIII (1SrXIII-G).</title>
        <authorList>
            <person name="Fernandez F.D."/>
            <person name="Conci L.R."/>
        </authorList>
    </citation>
    <scope>NUCLEOTIDE SEQUENCE [LARGE SCALE GENOMIC DNA]</scope>
    <source>
        <strain evidence="2">ChTYXIII-Mo</strain>
    </source>
</reference>
<sequence>MKYYPIIIKNNILRIIMILFLVILNFNITQIHAILEKKHQDVGFYNIFHNKPSLKLKNNHIETMYNYNQEAQLIEKKNLKEDKDYLYHYNVKDQIISKTLQQDQNFLNTYEYNDKNQLKIVKNSENQIQTKYKYNRKGQLIKKINFCLYDTPCFYKSVYTYKYNDQNQKIKKIYYGVINKHPIFKCFDKLTKINNTVSIYRYNQKQQLISKIDKQGQEYTYKYYNFIQESIL</sequence>
<gene>
    <name evidence="2" type="ORF">CHTY_002725</name>
</gene>
<dbReference type="Gene3D" id="2.180.10.10">
    <property type="entry name" value="RHS repeat-associated core"/>
    <property type="match status" value="1"/>
</dbReference>
<feature type="transmembrane region" description="Helical" evidence="1">
    <location>
        <begin position="12"/>
        <end position="35"/>
    </location>
</feature>
<dbReference type="RefSeq" id="WP_203552395.1">
    <property type="nucleotide sequence ID" value="NZ_JACAOD020000013.1"/>
</dbReference>
<accession>A0ABS5CYS4</accession>
<organism evidence="2 3">
    <name type="scientific">Candidatus Phytoplasma meliae</name>
    <dbReference type="NCBI Taxonomy" id="1848402"/>
    <lineage>
        <taxon>Bacteria</taxon>
        <taxon>Bacillati</taxon>
        <taxon>Mycoplasmatota</taxon>
        <taxon>Mollicutes</taxon>
        <taxon>Acholeplasmatales</taxon>
        <taxon>Acholeplasmataceae</taxon>
        <taxon>Candidatus Phytoplasma</taxon>
        <taxon>16SrXIII (Mexican periwinkle virescence group)</taxon>
    </lineage>
</organism>
<keyword evidence="1" id="KW-0472">Membrane</keyword>
<name>A0ABS5CYS4_9MOLU</name>